<feature type="transmembrane region" description="Helical" evidence="1">
    <location>
        <begin position="26"/>
        <end position="46"/>
    </location>
</feature>
<feature type="transmembrane region" description="Helical" evidence="1">
    <location>
        <begin position="99"/>
        <end position="121"/>
    </location>
</feature>
<proteinExistence type="predicted"/>
<reference evidence="5 6" key="1">
    <citation type="submission" date="2017-07" db="EMBL/GenBank/DDBJ databases">
        <title>Draft genome sequence of aerobic hyperthermophilic archaea, Pyrobaculum aerophilum YKB31 and YKB32.</title>
        <authorList>
            <person name="Mochizuki T."/>
            <person name="Berliner A.J."/>
            <person name="Yoshida-Takashima Y."/>
            <person name="Takaki Y."/>
            <person name="Nunoura T."/>
            <person name="Takai K."/>
        </authorList>
    </citation>
    <scope>NUCLEOTIDE SEQUENCE [LARGE SCALE GENOMIC DNA]</scope>
    <source>
        <strain evidence="3 6">YKB31</strain>
        <strain evidence="4 5">YKB32</strain>
    </source>
</reference>
<keyword evidence="1" id="KW-0472">Membrane</keyword>
<gene>
    <name evidence="3" type="ORF">CGL51_10000</name>
    <name evidence="4" type="ORF">CGL52_04270</name>
    <name evidence="2" type="ORF">HA333_09210</name>
</gene>
<reference evidence="2" key="2">
    <citation type="journal article" date="2020" name="bioRxiv">
        <title>A rank-normalized archaeal taxonomy based on genome phylogeny resolves widespread incomplete and uneven classifications.</title>
        <authorList>
            <person name="Rinke C."/>
            <person name="Chuvochina M."/>
            <person name="Mussig A.J."/>
            <person name="Chaumeil P.-A."/>
            <person name="Waite D.W."/>
            <person name="Whitman W.B."/>
            <person name="Parks D.H."/>
            <person name="Hugenholtz P."/>
        </authorList>
    </citation>
    <scope>NUCLEOTIDE SEQUENCE</scope>
    <source>
        <strain evidence="2">UBA8839</strain>
    </source>
</reference>
<keyword evidence="1" id="KW-0812">Transmembrane</keyword>
<dbReference type="Proteomes" id="UP000256877">
    <property type="component" value="Unassembled WGS sequence"/>
</dbReference>
<comment type="caution">
    <text evidence="3">The sequence shown here is derived from an EMBL/GenBank/DDBJ whole genome shotgun (WGS) entry which is preliminary data.</text>
</comment>
<dbReference type="AlphaFoldDB" id="A0A371QW58"/>
<evidence type="ECO:0000313" key="6">
    <source>
        <dbReference type="Proteomes" id="UP000257123"/>
    </source>
</evidence>
<organism evidence="3 6">
    <name type="scientific">Pyrobaculum aerophilum</name>
    <dbReference type="NCBI Taxonomy" id="13773"/>
    <lineage>
        <taxon>Archaea</taxon>
        <taxon>Thermoproteota</taxon>
        <taxon>Thermoprotei</taxon>
        <taxon>Thermoproteales</taxon>
        <taxon>Thermoproteaceae</taxon>
        <taxon>Pyrobaculum</taxon>
    </lineage>
</organism>
<dbReference type="GeneID" id="1463979"/>
<keyword evidence="1" id="KW-1133">Transmembrane helix</keyword>
<feature type="transmembrane region" description="Helical" evidence="1">
    <location>
        <begin position="141"/>
        <end position="161"/>
    </location>
</feature>
<sequence>MSKLSVFLLFVLISYSSLWFFWPWSPLVALFISGLAFLWTLFFLSFLVLTRGLTVAAGLAALPLALAPLAQPLYLWYALSPLVYLVLLVYAASRIYGWLWGFFFVVGSLWLHLALMALLNWLSGGFVMSALHVGFDVYERWNVPLITALDSSTLYASCVVMRKLFRKRER</sequence>
<evidence type="ECO:0000313" key="3">
    <source>
        <dbReference type="EMBL" id="RFA94510.1"/>
    </source>
</evidence>
<protein>
    <submittedName>
        <fullName evidence="3">Uncharacterized protein</fullName>
    </submittedName>
</protein>
<dbReference type="Proteomes" id="UP000651120">
    <property type="component" value="Unassembled WGS sequence"/>
</dbReference>
<name>A0A371QW58_9CREN</name>
<evidence type="ECO:0000313" key="2">
    <source>
        <dbReference type="EMBL" id="HII47596.1"/>
    </source>
</evidence>
<evidence type="ECO:0000256" key="1">
    <source>
        <dbReference type="SAM" id="Phobius"/>
    </source>
</evidence>
<feature type="transmembrane region" description="Helical" evidence="1">
    <location>
        <begin position="53"/>
        <end position="69"/>
    </location>
</feature>
<dbReference type="RefSeq" id="WP_011009262.1">
    <property type="nucleotide sequence ID" value="NZ_DAIOPL010000037.1"/>
</dbReference>
<dbReference type="OMA" id="ASRIYGW"/>
<evidence type="ECO:0000313" key="4">
    <source>
        <dbReference type="EMBL" id="RFA99282.1"/>
    </source>
</evidence>
<dbReference type="EMBL" id="NMUE01000036">
    <property type="protein sequence ID" value="RFA94510.1"/>
    <property type="molecule type" value="Genomic_DNA"/>
</dbReference>
<dbReference type="Proteomes" id="UP000257123">
    <property type="component" value="Unassembled WGS sequence"/>
</dbReference>
<accession>A0A371QW58</accession>
<dbReference type="EMBL" id="DUJP01000030">
    <property type="protein sequence ID" value="HII47596.1"/>
    <property type="molecule type" value="Genomic_DNA"/>
</dbReference>
<evidence type="ECO:0000313" key="5">
    <source>
        <dbReference type="Proteomes" id="UP000256877"/>
    </source>
</evidence>
<dbReference type="EMBL" id="NMUF01000008">
    <property type="protein sequence ID" value="RFA99282.1"/>
    <property type="molecule type" value="Genomic_DNA"/>
</dbReference>